<feature type="short sequence motif" description="GXSXG" evidence="8">
    <location>
        <begin position="740"/>
        <end position="744"/>
    </location>
</feature>
<keyword evidence="5 8" id="KW-0443">Lipid metabolism</keyword>
<feature type="active site" description="Proton acceptor" evidence="8">
    <location>
        <position position="870"/>
    </location>
</feature>
<feature type="compositionally biased region" description="Low complexity" evidence="9">
    <location>
        <begin position="591"/>
        <end position="642"/>
    </location>
</feature>
<dbReference type="PROSITE" id="PS50297">
    <property type="entry name" value="ANK_REP_REGION"/>
    <property type="match status" value="2"/>
</dbReference>
<proteinExistence type="predicted"/>
<evidence type="ECO:0000256" key="7">
    <source>
        <dbReference type="PROSITE-ProRule" id="PRU00023"/>
    </source>
</evidence>
<protein>
    <recommendedName>
        <fullName evidence="1">phospholipase A2</fullName>
        <ecNumber evidence="1">3.1.1.4</ecNumber>
    </recommendedName>
</protein>
<dbReference type="EC" id="3.1.1.4" evidence="1"/>
<keyword evidence="12" id="KW-1185">Reference proteome</keyword>
<feature type="compositionally biased region" description="Basic and acidic residues" evidence="9">
    <location>
        <begin position="42"/>
        <end position="53"/>
    </location>
</feature>
<sequence length="1137" mass="125387">MANDAKEDDSSKLDECIATHQHNTGSDEDDVVDGSKSGRSSPKGEKNGRKNSEKNGGGGGDSPPKKDDENPMEDTGGESEPHETTEAQKSGGRGGAEDGRSRFFSLTQVSVKINELWSNAKERVFGEDYWIPSDPFEVVDFRSDLLASYCIVFPAVEDTAAANGGSSPLMVVQGSIKDKEPSSKALMNHVVYAVEENGGRRRTFTIFRSNIVEEALDFCRRYEECRVLFRTSDQKKDLRKLIWDVTFVMKEHPLWRMAHIAILCQRVDIFTDDGLAYLERFDYSVTDLVQVACSPEGLFPLMLAVQTNQDSIVRFLLKHGADLTARDPVGNNALHYAALVSTQMLETLLEQEAGKALINSRNNAGETPSMVALRAVNPLCMKTLFNHGGDLLNKSTDKNPLIELIQSSKGNTPDAIRVLLEKSPSLLLERDATNGNTCLHAANQKASLMSLLQLKHKELDLNARNKAGFTSLHQFVMRGDLGMVMCLLSYGAGLDEQADSGKMTALHFAVSKRNLQITRLLLCLGADPNVANAHGDTPRHLAAKLNEVDLLKSLIICDARRCPLTKVGCVSGCVNEKQLNKLKRPSTSSMPSSATGNTTSTSTAVSSTASSSSSSSTTSAAAAAATAPPTQPAAGASTAAPKPASYTSVMVEDFENRAFDKEQFRFNKLLDIQHNDIYDEVLDKLPEVSSDEGSPPDHNFINVLSLDGGGIRGLVIIQLLICAERIMGEPIFPYFDWVGGTSTGAMVAAGLAMGQTLHQIQRLYLRFKDMVFDYRRPHNTQVLEKFICQEMGAETMFSDLKWPRLMFTTTRADFFPVQLEQMRNYKLPTNDEENEELGYRTPDDLLLWKVLRRSSAAPTYFASVDNKYIDGGIIANNPSLELLQEIQFWNSFNKYKNFPNSVNVGCFLSIGTGVIPPTPLEPTYLEVAQNWAVQPFTSINALLTIGEILVDQVAATEGVPVLRAGAFCIQQRAPFFRLSAPLFRNVSMDEKNDADIARMMWDCMEYMYKHQDYVERLCTLLRRVGHAEHRRRLFQPYGTRTHRDQHTQTSRSPSPAQMVTNAAARLLQMLMSSGGNNKNNDDDAAAASAGDGADGSDQSNTEECQAQNNAKDDDDGDDVAEDKTEKEEEEHDNDDGK</sequence>
<evidence type="ECO:0000256" key="8">
    <source>
        <dbReference type="PROSITE-ProRule" id="PRU01161"/>
    </source>
</evidence>
<comment type="caution">
    <text evidence="11">The sequence shown here is derived from an EMBL/GenBank/DDBJ whole genome shotgun (WGS) entry which is preliminary data.</text>
</comment>
<dbReference type="Gene3D" id="3.40.1090.10">
    <property type="entry name" value="Cytosolic phospholipase A2 catalytic domain"/>
    <property type="match status" value="1"/>
</dbReference>
<feature type="compositionally biased region" description="Low complexity" evidence="9">
    <location>
        <begin position="1085"/>
        <end position="1099"/>
    </location>
</feature>
<organism evidence="11 12">
    <name type="scientific">Heterodera schachtii</name>
    <name type="common">Sugarbeet cyst nematode worm</name>
    <name type="synonym">Tylenchus schachtii</name>
    <dbReference type="NCBI Taxonomy" id="97005"/>
    <lineage>
        <taxon>Eukaryota</taxon>
        <taxon>Metazoa</taxon>
        <taxon>Ecdysozoa</taxon>
        <taxon>Nematoda</taxon>
        <taxon>Chromadorea</taxon>
        <taxon>Rhabditida</taxon>
        <taxon>Tylenchina</taxon>
        <taxon>Tylenchomorpha</taxon>
        <taxon>Tylenchoidea</taxon>
        <taxon>Heteroderidae</taxon>
        <taxon>Heteroderinae</taxon>
        <taxon>Heterodera</taxon>
    </lineage>
</organism>
<keyword evidence="3 8" id="KW-0378">Hydrolase</keyword>
<dbReference type="InterPro" id="IPR047148">
    <property type="entry name" value="PLPL9"/>
</dbReference>
<feature type="repeat" description="ANK" evidence="7">
    <location>
        <begin position="501"/>
        <end position="533"/>
    </location>
</feature>
<dbReference type="Gene3D" id="1.25.40.20">
    <property type="entry name" value="Ankyrin repeat-containing domain"/>
    <property type="match status" value="2"/>
</dbReference>
<name>A0ABD2JIW3_HETSC</name>
<feature type="short sequence motif" description="GXGXXG" evidence="8">
    <location>
        <begin position="708"/>
        <end position="713"/>
    </location>
</feature>
<keyword evidence="4 7" id="KW-0040">ANK repeat</keyword>
<dbReference type="PANTHER" id="PTHR24139">
    <property type="entry name" value="CALCIUM-INDEPENDENT PHOSPHOLIPASE A2"/>
    <property type="match status" value="1"/>
</dbReference>
<feature type="active site" description="Nucleophile" evidence="8">
    <location>
        <position position="742"/>
    </location>
</feature>
<dbReference type="GO" id="GO:0016042">
    <property type="term" value="P:lipid catabolic process"/>
    <property type="evidence" value="ECO:0007669"/>
    <property type="project" value="UniProtKB-UniRule"/>
</dbReference>
<accession>A0ABD2JIW3</accession>
<dbReference type="InterPro" id="IPR002641">
    <property type="entry name" value="PNPLA_dom"/>
</dbReference>
<dbReference type="AlphaFoldDB" id="A0ABD2JIW3"/>
<gene>
    <name evidence="11" type="ORF">niasHS_005468</name>
</gene>
<reference evidence="11 12" key="1">
    <citation type="submission" date="2024-10" db="EMBL/GenBank/DDBJ databases">
        <authorList>
            <person name="Kim D."/>
        </authorList>
    </citation>
    <scope>NUCLEOTIDE SEQUENCE [LARGE SCALE GENOMIC DNA]</scope>
    <source>
        <strain evidence="11">Taebaek</strain>
    </source>
</reference>
<feature type="region of interest" description="Disordered" evidence="9">
    <location>
        <begin position="1072"/>
        <end position="1137"/>
    </location>
</feature>
<feature type="short sequence motif" description="DGA/G" evidence="8">
    <location>
        <begin position="870"/>
        <end position="872"/>
    </location>
</feature>
<dbReference type="EMBL" id="JBICCN010000142">
    <property type="protein sequence ID" value="KAL3090556.1"/>
    <property type="molecule type" value="Genomic_DNA"/>
</dbReference>
<dbReference type="PROSITE" id="PS51635">
    <property type="entry name" value="PNPLA"/>
    <property type="match status" value="1"/>
</dbReference>
<evidence type="ECO:0000256" key="4">
    <source>
        <dbReference type="ARBA" id="ARBA00023043"/>
    </source>
</evidence>
<feature type="compositionally biased region" description="Polar residues" evidence="9">
    <location>
        <begin position="1047"/>
        <end position="1056"/>
    </location>
</feature>
<evidence type="ECO:0000256" key="5">
    <source>
        <dbReference type="ARBA" id="ARBA00023098"/>
    </source>
</evidence>
<evidence type="ECO:0000256" key="6">
    <source>
        <dbReference type="ARBA" id="ARBA00023422"/>
    </source>
</evidence>
<feature type="compositionally biased region" description="Acidic residues" evidence="9">
    <location>
        <begin position="1127"/>
        <end position="1137"/>
    </location>
</feature>
<feature type="repeat" description="ANK" evidence="7">
    <location>
        <begin position="467"/>
        <end position="499"/>
    </location>
</feature>
<evidence type="ECO:0000259" key="10">
    <source>
        <dbReference type="PROSITE" id="PS51635"/>
    </source>
</evidence>
<evidence type="ECO:0000256" key="9">
    <source>
        <dbReference type="SAM" id="MobiDB-lite"/>
    </source>
</evidence>
<evidence type="ECO:0000256" key="1">
    <source>
        <dbReference type="ARBA" id="ARBA00013278"/>
    </source>
</evidence>
<feature type="region of interest" description="Disordered" evidence="9">
    <location>
        <begin position="1"/>
        <end position="100"/>
    </location>
</feature>
<feature type="region of interest" description="Disordered" evidence="9">
    <location>
        <begin position="1032"/>
        <end position="1056"/>
    </location>
</feature>
<evidence type="ECO:0000256" key="3">
    <source>
        <dbReference type="ARBA" id="ARBA00022801"/>
    </source>
</evidence>
<dbReference type="PROSITE" id="PS50088">
    <property type="entry name" value="ANK_REPEAT"/>
    <property type="match status" value="3"/>
</dbReference>
<dbReference type="InterPro" id="IPR036770">
    <property type="entry name" value="Ankyrin_rpt-contain_sf"/>
</dbReference>
<feature type="compositionally biased region" description="Basic and acidic residues" evidence="9">
    <location>
        <begin position="1"/>
        <end position="17"/>
    </location>
</feature>
<feature type="repeat" description="ANK" evidence="7">
    <location>
        <begin position="296"/>
        <end position="328"/>
    </location>
</feature>
<dbReference type="Pfam" id="PF01734">
    <property type="entry name" value="Patatin"/>
    <property type="match status" value="1"/>
</dbReference>
<feature type="domain" description="PNPLA" evidence="10">
    <location>
        <begin position="704"/>
        <end position="883"/>
    </location>
</feature>
<feature type="region of interest" description="Disordered" evidence="9">
    <location>
        <begin position="582"/>
        <end position="642"/>
    </location>
</feature>
<evidence type="ECO:0000313" key="11">
    <source>
        <dbReference type="EMBL" id="KAL3090556.1"/>
    </source>
</evidence>
<dbReference type="GO" id="GO:0004623">
    <property type="term" value="F:phospholipase A2 activity"/>
    <property type="evidence" value="ECO:0007669"/>
    <property type="project" value="UniProtKB-EC"/>
</dbReference>
<evidence type="ECO:0000313" key="12">
    <source>
        <dbReference type="Proteomes" id="UP001620645"/>
    </source>
</evidence>
<keyword evidence="2" id="KW-0677">Repeat</keyword>
<dbReference type="Pfam" id="PF12796">
    <property type="entry name" value="Ank_2"/>
    <property type="match status" value="2"/>
</dbReference>
<dbReference type="Proteomes" id="UP001620645">
    <property type="component" value="Unassembled WGS sequence"/>
</dbReference>
<dbReference type="SMART" id="SM00248">
    <property type="entry name" value="ANK"/>
    <property type="match status" value="8"/>
</dbReference>
<keyword evidence="8" id="KW-0442">Lipid degradation</keyword>
<dbReference type="InterPro" id="IPR002110">
    <property type="entry name" value="Ankyrin_rpt"/>
</dbReference>
<dbReference type="InterPro" id="IPR016035">
    <property type="entry name" value="Acyl_Trfase/lysoPLipase"/>
</dbReference>
<dbReference type="SUPFAM" id="SSF52151">
    <property type="entry name" value="FabD/lysophospholipase-like"/>
    <property type="match status" value="1"/>
</dbReference>
<dbReference type="SUPFAM" id="SSF48403">
    <property type="entry name" value="Ankyrin repeat"/>
    <property type="match status" value="1"/>
</dbReference>
<dbReference type="PANTHER" id="PTHR24139:SF34">
    <property type="entry name" value="85_88 KDA CALCIUM-INDEPENDENT PHOSPHOLIPASE A2"/>
    <property type="match status" value="1"/>
</dbReference>
<comment type="catalytic activity">
    <reaction evidence="6">
        <text>a 1,2-diacyl-sn-glycero-3-phosphocholine + H2O = a 1-acyl-sn-glycero-3-phosphocholine + a fatty acid + H(+)</text>
        <dbReference type="Rhea" id="RHEA:15801"/>
        <dbReference type="ChEBI" id="CHEBI:15377"/>
        <dbReference type="ChEBI" id="CHEBI:15378"/>
        <dbReference type="ChEBI" id="CHEBI:28868"/>
        <dbReference type="ChEBI" id="CHEBI:57643"/>
        <dbReference type="ChEBI" id="CHEBI:58168"/>
        <dbReference type="EC" id="3.1.1.4"/>
    </reaction>
    <physiologicalReaction direction="left-to-right" evidence="6">
        <dbReference type="Rhea" id="RHEA:15802"/>
    </physiologicalReaction>
</comment>
<evidence type="ECO:0000256" key="2">
    <source>
        <dbReference type="ARBA" id="ARBA00022737"/>
    </source>
</evidence>